<gene>
    <name evidence="3" type="ORF">DFH07DRAFT_963655</name>
</gene>
<evidence type="ECO:0000313" key="3">
    <source>
        <dbReference type="EMBL" id="KAJ7744430.1"/>
    </source>
</evidence>
<name>A0AAD7ILD2_9AGAR</name>
<protein>
    <recommendedName>
        <fullName evidence="2">Ribonuclease H1 N-terminal domain-containing protein</fullName>
    </recommendedName>
</protein>
<reference evidence="3" key="1">
    <citation type="submission" date="2023-03" db="EMBL/GenBank/DDBJ databases">
        <title>Massive genome expansion in bonnet fungi (Mycena s.s.) driven by repeated elements and novel gene families across ecological guilds.</title>
        <authorList>
            <consortium name="Lawrence Berkeley National Laboratory"/>
            <person name="Harder C.B."/>
            <person name="Miyauchi S."/>
            <person name="Viragh M."/>
            <person name="Kuo A."/>
            <person name="Thoen E."/>
            <person name="Andreopoulos B."/>
            <person name="Lu D."/>
            <person name="Skrede I."/>
            <person name="Drula E."/>
            <person name="Henrissat B."/>
            <person name="Morin E."/>
            <person name="Kohler A."/>
            <person name="Barry K."/>
            <person name="LaButti K."/>
            <person name="Morin E."/>
            <person name="Salamov A."/>
            <person name="Lipzen A."/>
            <person name="Mereny Z."/>
            <person name="Hegedus B."/>
            <person name="Baldrian P."/>
            <person name="Stursova M."/>
            <person name="Weitz H."/>
            <person name="Taylor A."/>
            <person name="Grigoriev I.V."/>
            <person name="Nagy L.G."/>
            <person name="Martin F."/>
            <person name="Kauserud H."/>
        </authorList>
    </citation>
    <scope>NUCLEOTIDE SEQUENCE</scope>
    <source>
        <strain evidence="3">CBHHK188m</strain>
    </source>
</reference>
<feature type="domain" description="Ribonuclease H1 N-terminal" evidence="2">
    <location>
        <begin position="206"/>
        <end position="247"/>
    </location>
</feature>
<evidence type="ECO:0000313" key="4">
    <source>
        <dbReference type="Proteomes" id="UP001215280"/>
    </source>
</evidence>
<comment type="caution">
    <text evidence="3">The sequence shown here is derived from an EMBL/GenBank/DDBJ whole genome shotgun (WGS) entry which is preliminary data.</text>
</comment>
<feature type="domain" description="Ribonuclease H1 N-terminal" evidence="2">
    <location>
        <begin position="122"/>
        <end position="162"/>
    </location>
</feature>
<accession>A0AAD7ILD2</accession>
<dbReference type="Pfam" id="PF01693">
    <property type="entry name" value="Cauli_VI"/>
    <property type="match status" value="2"/>
</dbReference>
<evidence type="ECO:0000256" key="1">
    <source>
        <dbReference type="SAM" id="MobiDB-lite"/>
    </source>
</evidence>
<proteinExistence type="predicted"/>
<keyword evidence="4" id="KW-1185">Reference proteome</keyword>
<dbReference type="SUPFAM" id="SSF55658">
    <property type="entry name" value="L9 N-domain-like"/>
    <property type="match status" value="2"/>
</dbReference>
<sequence length="267" mass="28319">MLAAQRLARDNPPEYPDEIDDLVRHFEVSSLIEAHTTTPPPSSPKLPATPIEERTAKSKSVPSTPVGRDNRAYAVRSPEKNGGATIHTVQWFSAGTLTQEVSGASVRRVGGSKKRKPASAAYIVFYGGEVGVFEQWTDVQTSIHGHGLAIFSGFPTVAAADAALAYARGRGWTADSQAPTSAASPFPLPSYKDNPLNVGAGGSGVWYTVCRGGSPGVYRSYLECGLNISGIKGSLFASFDSREEAEAAFHKAREGGLLRSIPRVTAI</sequence>
<feature type="region of interest" description="Disordered" evidence="1">
    <location>
        <begin position="30"/>
        <end position="70"/>
    </location>
</feature>
<dbReference type="AlphaFoldDB" id="A0AAD7ILD2"/>
<dbReference type="InterPro" id="IPR009027">
    <property type="entry name" value="Ribosomal_bL9/RNase_H1_N"/>
</dbReference>
<dbReference type="Gene3D" id="3.40.970.10">
    <property type="entry name" value="Ribonuclease H1, N-terminal domain"/>
    <property type="match status" value="2"/>
</dbReference>
<organism evidence="3 4">
    <name type="scientific">Mycena maculata</name>
    <dbReference type="NCBI Taxonomy" id="230809"/>
    <lineage>
        <taxon>Eukaryota</taxon>
        <taxon>Fungi</taxon>
        <taxon>Dikarya</taxon>
        <taxon>Basidiomycota</taxon>
        <taxon>Agaricomycotina</taxon>
        <taxon>Agaricomycetes</taxon>
        <taxon>Agaricomycetidae</taxon>
        <taxon>Agaricales</taxon>
        <taxon>Marasmiineae</taxon>
        <taxon>Mycenaceae</taxon>
        <taxon>Mycena</taxon>
    </lineage>
</organism>
<dbReference type="EMBL" id="JARJLG010000107">
    <property type="protein sequence ID" value="KAJ7744430.1"/>
    <property type="molecule type" value="Genomic_DNA"/>
</dbReference>
<dbReference type="InterPro" id="IPR037056">
    <property type="entry name" value="RNase_H1_N_sf"/>
</dbReference>
<dbReference type="Proteomes" id="UP001215280">
    <property type="component" value="Unassembled WGS sequence"/>
</dbReference>
<dbReference type="InterPro" id="IPR011320">
    <property type="entry name" value="RNase_H1_N"/>
</dbReference>
<evidence type="ECO:0000259" key="2">
    <source>
        <dbReference type="Pfam" id="PF01693"/>
    </source>
</evidence>